<reference evidence="6 7" key="1">
    <citation type="submission" date="2016-08" db="EMBL/GenBank/DDBJ databases">
        <authorList>
            <person name="Seilhamer J.J."/>
        </authorList>
    </citation>
    <scope>NUCLEOTIDE SEQUENCE [LARGE SCALE GENOMIC DNA]</scope>
    <source>
        <strain evidence="6 7">CFBP4641</strain>
    </source>
</reference>
<evidence type="ECO:0000256" key="3">
    <source>
        <dbReference type="ARBA" id="ARBA00023125"/>
    </source>
</evidence>
<feature type="domain" description="HTH lysR-type" evidence="5">
    <location>
        <begin position="7"/>
        <end position="64"/>
    </location>
</feature>
<dbReference type="STRING" id="56458.SB85_10590"/>
<dbReference type="Pfam" id="PF00126">
    <property type="entry name" value="HTH_1"/>
    <property type="match status" value="1"/>
</dbReference>
<dbReference type="Gene3D" id="3.40.190.10">
    <property type="entry name" value="Periplasmic binding protein-like II"/>
    <property type="match status" value="2"/>
</dbReference>
<dbReference type="InterPro" id="IPR036390">
    <property type="entry name" value="WH_DNA-bd_sf"/>
</dbReference>
<dbReference type="GeneID" id="93877478"/>
<dbReference type="RefSeq" id="WP_010340288.1">
    <property type="nucleotide sequence ID" value="NZ_CP132343.1"/>
</dbReference>
<dbReference type="EMBL" id="MDEK01000019">
    <property type="protein sequence ID" value="PPU80544.1"/>
    <property type="molecule type" value="Genomic_DNA"/>
</dbReference>
<organism evidence="6 7">
    <name type="scientific">Xanthomonas sacchari</name>
    <dbReference type="NCBI Taxonomy" id="56458"/>
    <lineage>
        <taxon>Bacteria</taxon>
        <taxon>Pseudomonadati</taxon>
        <taxon>Pseudomonadota</taxon>
        <taxon>Gammaproteobacteria</taxon>
        <taxon>Lysobacterales</taxon>
        <taxon>Lysobacteraceae</taxon>
        <taxon>Xanthomonas</taxon>
    </lineage>
</organism>
<dbReference type="Pfam" id="PF03466">
    <property type="entry name" value="LysR_substrate"/>
    <property type="match status" value="1"/>
</dbReference>
<dbReference type="PRINTS" id="PR00039">
    <property type="entry name" value="HTHLYSR"/>
</dbReference>
<dbReference type="GO" id="GO:0003700">
    <property type="term" value="F:DNA-binding transcription factor activity"/>
    <property type="evidence" value="ECO:0007669"/>
    <property type="project" value="InterPro"/>
</dbReference>
<protein>
    <submittedName>
        <fullName evidence="6">LysR family transcriptional regulator</fullName>
    </submittedName>
</protein>
<gene>
    <name evidence="6" type="ORF">XsacCFBP4641_18020</name>
</gene>
<dbReference type="InterPro" id="IPR005119">
    <property type="entry name" value="LysR_subst-bd"/>
</dbReference>
<evidence type="ECO:0000256" key="4">
    <source>
        <dbReference type="ARBA" id="ARBA00023163"/>
    </source>
</evidence>
<accession>A0A2P5YZY0</accession>
<dbReference type="OrthoDB" id="8557381at2"/>
<dbReference type="InterPro" id="IPR050389">
    <property type="entry name" value="LysR-type_TF"/>
</dbReference>
<dbReference type="AlphaFoldDB" id="A0A2P5YZY0"/>
<evidence type="ECO:0000313" key="7">
    <source>
        <dbReference type="Proteomes" id="UP000247346"/>
    </source>
</evidence>
<dbReference type="Proteomes" id="UP000247346">
    <property type="component" value="Unassembled WGS sequence"/>
</dbReference>
<dbReference type="GO" id="GO:0003677">
    <property type="term" value="F:DNA binding"/>
    <property type="evidence" value="ECO:0007669"/>
    <property type="project" value="UniProtKB-KW"/>
</dbReference>
<dbReference type="SUPFAM" id="SSF46785">
    <property type="entry name" value="Winged helix' DNA-binding domain"/>
    <property type="match status" value="1"/>
</dbReference>
<keyword evidence="4" id="KW-0804">Transcription</keyword>
<comment type="caution">
    <text evidence="6">The sequence shown here is derived from an EMBL/GenBank/DDBJ whole genome shotgun (WGS) entry which is preliminary data.</text>
</comment>
<dbReference type="InterPro" id="IPR036388">
    <property type="entry name" value="WH-like_DNA-bd_sf"/>
</dbReference>
<evidence type="ECO:0000259" key="5">
    <source>
        <dbReference type="PROSITE" id="PS50931"/>
    </source>
</evidence>
<name>A0A2P5YZY0_9XANT</name>
<dbReference type="Gene3D" id="1.10.10.10">
    <property type="entry name" value="Winged helix-like DNA-binding domain superfamily/Winged helix DNA-binding domain"/>
    <property type="match status" value="1"/>
</dbReference>
<comment type="similarity">
    <text evidence="1">Belongs to the LysR transcriptional regulatory family.</text>
</comment>
<sequence>MVDLRRLDLNLLLTLDTLLDTHNVTRAAARLHLSQPSVSVHLAKLREALGDPLLLPGPRGMRPTARAEALRAPLREALQALQQAVAPDAPFDPARAQTLWRVAASDYGASTVLLPAIDALRRVAPGTTLAVLQLAPPTIAQQAEQGQIDLALHTVADAPPGLRRRTLFAEHYVLVGRAGHPRLRRRPSLAQFCALEHVIVSPDGGGFSGVTDAALRARGLQRRVVLSVPHFQFVVAALQRSDLVAMLPERLVRDQPGLRVCAPPLELPGYEMAMLWHERVHRDPAHRWLREHILASI</sequence>
<dbReference type="PANTHER" id="PTHR30118:SF15">
    <property type="entry name" value="TRANSCRIPTIONAL REGULATORY PROTEIN"/>
    <property type="match status" value="1"/>
</dbReference>
<evidence type="ECO:0000256" key="2">
    <source>
        <dbReference type="ARBA" id="ARBA00023015"/>
    </source>
</evidence>
<dbReference type="PANTHER" id="PTHR30118">
    <property type="entry name" value="HTH-TYPE TRANSCRIPTIONAL REGULATOR LEUO-RELATED"/>
    <property type="match status" value="1"/>
</dbReference>
<keyword evidence="2" id="KW-0805">Transcription regulation</keyword>
<proteinExistence type="inferred from homology"/>
<keyword evidence="3" id="KW-0238">DNA-binding</keyword>
<dbReference type="SUPFAM" id="SSF53850">
    <property type="entry name" value="Periplasmic binding protein-like II"/>
    <property type="match status" value="1"/>
</dbReference>
<dbReference type="InterPro" id="IPR000847">
    <property type="entry name" value="LysR_HTH_N"/>
</dbReference>
<dbReference type="PROSITE" id="PS50931">
    <property type="entry name" value="HTH_LYSR"/>
    <property type="match status" value="1"/>
</dbReference>
<evidence type="ECO:0000256" key="1">
    <source>
        <dbReference type="ARBA" id="ARBA00009437"/>
    </source>
</evidence>
<evidence type="ECO:0000313" key="6">
    <source>
        <dbReference type="EMBL" id="PPU80544.1"/>
    </source>
</evidence>